<reference evidence="1 2" key="1">
    <citation type="submission" date="2023-02" db="EMBL/GenBank/DDBJ databases">
        <title>LHISI_Scaffold_Assembly.</title>
        <authorList>
            <person name="Stuart O.P."/>
            <person name="Cleave R."/>
            <person name="Magrath M.J.L."/>
            <person name="Mikheyev A.S."/>
        </authorList>
    </citation>
    <scope>NUCLEOTIDE SEQUENCE [LARGE SCALE GENOMIC DNA]</scope>
    <source>
        <strain evidence="1">Daus_M_001</strain>
        <tissue evidence="1">Leg muscle</tissue>
    </source>
</reference>
<organism evidence="1 2">
    <name type="scientific">Dryococelus australis</name>
    <dbReference type="NCBI Taxonomy" id="614101"/>
    <lineage>
        <taxon>Eukaryota</taxon>
        <taxon>Metazoa</taxon>
        <taxon>Ecdysozoa</taxon>
        <taxon>Arthropoda</taxon>
        <taxon>Hexapoda</taxon>
        <taxon>Insecta</taxon>
        <taxon>Pterygota</taxon>
        <taxon>Neoptera</taxon>
        <taxon>Polyneoptera</taxon>
        <taxon>Phasmatodea</taxon>
        <taxon>Verophasmatodea</taxon>
        <taxon>Anareolatae</taxon>
        <taxon>Phasmatidae</taxon>
        <taxon>Eurycanthinae</taxon>
        <taxon>Dryococelus</taxon>
    </lineage>
</organism>
<dbReference type="EMBL" id="JARBHB010000012">
    <property type="protein sequence ID" value="KAJ8871283.1"/>
    <property type="molecule type" value="Genomic_DNA"/>
</dbReference>
<name>A0ABQ9GGZ7_9NEOP</name>
<protein>
    <submittedName>
        <fullName evidence="1">Uncharacterized protein</fullName>
    </submittedName>
</protein>
<evidence type="ECO:0000313" key="1">
    <source>
        <dbReference type="EMBL" id="KAJ8871283.1"/>
    </source>
</evidence>
<gene>
    <name evidence="1" type="ORF">PR048_027591</name>
</gene>
<sequence>MASGFSDEFRIPKLNSDNYFAWAALQQKGCWEAIEPGYGEEEVLTAKQNDSNVNALSFILLIVSDDYLNDIGECTSVKEAWQVLEEIHSRYVLLHQIMFGRELMNLRKTADMSNQEYMSKIQDLNHKVTKSGMCSQTKYLLVTKS</sequence>
<proteinExistence type="predicted"/>
<comment type="caution">
    <text evidence="1">The sequence shown here is derived from an EMBL/GenBank/DDBJ whole genome shotgun (WGS) entry which is preliminary data.</text>
</comment>
<evidence type="ECO:0000313" key="2">
    <source>
        <dbReference type="Proteomes" id="UP001159363"/>
    </source>
</evidence>
<dbReference type="Pfam" id="PF14223">
    <property type="entry name" value="Retrotran_gag_2"/>
    <property type="match status" value="1"/>
</dbReference>
<accession>A0ABQ9GGZ7</accession>
<keyword evidence="2" id="KW-1185">Reference proteome</keyword>
<dbReference type="Proteomes" id="UP001159363">
    <property type="component" value="Chromosome 11"/>
</dbReference>